<dbReference type="Gene3D" id="3.90.1200.10">
    <property type="match status" value="1"/>
</dbReference>
<dbReference type="AlphaFoldDB" id="A0A5R9GIP2"/>
<dbReference type="InterPro" id="IPR002575">
    <property type="entry name" value="Aminoglycoside_PTrfase"/>
</dbReference>
<dbReference type="Proteomes" id="UP000309676">
    <property type="component" value="Unassembled WGS sequence"/>
</dbReference>
<accession>A0A5R9GIP2</accession>
<dbReference type="OrthoDB" id="9777460at2"/>
<proteinExistence type="predicted"/>
<sequence length="332" mass="38311">MTEATKRRWAEEITAELKRRFGRTGTELTEIDSGWLNAKWKAETSEGPLFVKVYHPDRYKLHERPERRSAIETTLRLQRGLHEAEGACPAVHAHEGRLLQETSSGLLFAVHDWTDGATVRAGCMSEAQMYELGLAAGRMHAWLRSEPPLERPVWTPDKQAYLISWESNRENAAAAGDETVLEWLSRSRSVVERLDFRSFDEAPVGWLHWDLWTDNLLFRGPKLAGIVDFDRMTFAYPEIDAARAVLSGALSDGRMRTDAVRAFLEGYREWTAAPFGMLSRAMRMIYLIESAWWYRTEIRVQSELRQLLGRFIEEMHWIEAHWETLSDELEAG</sequence>
<evidence type="ECO:0000313" key="3">
    <source>
        <dbReference type="Proteomes" id="UP000309676"/>
    </source>
</evidence>
<dbReference type="RefSeq" id="WP_138192057.1">
    <property type="nucleotide sequence ID" value="NZ_VCIW01000001.1"/>
</dbReference>
<comment type="caution">
    <text evidence="2">The sequence shown here is derived from an EMBL/GenBank/DDBJ whole genome shotgun (WGS) entry which is preliminary data.</text>
</comment>
<protein>
    <recommendedName>
        <fullName evidence="1">Aminoglycoside phosphotransferase domain-containing protein</fullName>
    </recommendedName>
</protein>
<evidence type="ECO:0000259" key="1">
    <source>
        <dbReference type="Pfam" id="PF01636"/>
    </source>
</evidence>
<gene>
    <name evidence="2" type="ORF">FE782_02255</name>
</gene>
<organism evidence="2 3">
    <name type="scientific">Paenibacillus antri</name>
    <dbReference type="NCBI Taxonomy" id="2582848"/>
    <lineage>
        <taxon>Bacteria</taxon>
        <taxon>Bacillati</taxon>
        <taxon>Bacillota</taxon>
        <taxon>Bacilli</taxon>
        <taxon>Bacillales</taxon>
        <taxon>Paenibacillaceae</taxon>
        <taxon>Paenibacillus</taxon>
    </lineage>
</organism>
<name>A0A5R9GIP2_9BACL</name>
<dbReference type="InterPro" id="IPR011009">
    <property type="entry name" value="Kinase-like_dom_sf"/>
</dbReference>
<dbReference type="SUPFAM" id="SSF56112">
    <property type="entry name" value="Protein kinase-like (PK-like)"/>
    <property type="match status" value="1"/>
</dbReference>
<dbReference type="EMBL" id="VCIW01000001">
    <property type="protein sequence ID" value="TLS54190.1"/>
    <property type="molecule type" value="Genomic_DNA"/>
</dbReference>
<dbReference type="Pfam" id="PF01636">
    <property type="entry name" value="APH"/>
    <property type="match status" value="1"/>
</dbReference>
<feature type="domain" description="Aminoglycoside phosphotransferase" evidence="1">
    <location>
        <begin position="28"/>
        <end position="270"/>
    </location>
</feature>
<keyword evidence="3" id="KW-1185">Reference proteome</keyword>
<reference evidence="2 3" key="1">
    <citation type="submission" date="2019-05" db="EMBL/GenBank/DDBJ databases">
        <authorList>
            <person name="Narsing Rao M.P."/>
            <person name="Li W.J."/>
        </authorList>
    </citation>
    <scope>NUCLEOTIDE SEQUENCE [LARGE SCALE GENOMIC DNA]</scope>
    <source>
        <strain evidence="2 3">SYSU_K30003</strain>
    </source>
</reference>
<evidence type="ECO:0000313" key="2">
    <source>
        <dbReference type="EMBL" id="TLS54190.1"/>
    </source>
</evidence>